<dbReference type="Proteomes" id="UP000664940">
    <property type="component" value="Unassembled WGS sequence"/>
</dbReference>
<dbReference type="AlphaFoldDB" id="A0A833ZAT5"/>
<feature type="region of interest" description="Disordered" evidence="1">
    <location>
        <begin position="1"/>
        <end position="21"/>
    </location>
</feature>
<organism evidence="2 3">
    <name type="scientific">Phyllostomus discolor</name>
    <name type="common">pale spear-nosed bat</name>
    <dbReference type="NCBI Taxonomy" id="89673"/>
    <lineage>
        <taxon>Eukaryota</taxon>
        <taxon>Metazoa</taxon>
        <taxon>Chordata</taxon>
        <taxon>Craniata</taxon>
        <taxon>Vertebrata</taxon>
        <taxon>Euteleostomi</taxon>
        <taxon>Mammalia</taxon>
        <taxon>Eutheria</taxon>
        <taxon>Laurasiatheria</taxon>
        <taxon>Chiroptera</taxon>
        <taxon>Yangochiroptera</taxon>
        <taxon>Phyllostomidae</taxon>
        <taxon>Phyllostominae</taxon>
        <taxon>Phyllostomus</taxon>
    </lineage>
</organism>
<feature type="compositionally biased region" description="Pro residues" evidence="1">
    <location>
        <begin position="1"/>
        <end position="10"/>
    </location>
</feature>
<proteinExistence type="predicted"/>
<evidence type="ECO:0000313" key="2">
    <source>
        <dbReference type="EMBL" id="KAF6088265.1"/>
    </source>
</evidence>
<dbReference type="EMBL" id="JABVXQ010000010">
    <property type="protein sequence ID" value="KAF6088265.1"/>
    <property type="molecule type" value="Genomic_DNA"/>
</dbReference>
<name>A0A833ZAT5_9CHIR</name>
<protein>
    <submittedName>
        <fullName evidence="2">Uncharacterized protein</fullName>
    </submittedName>
</protein>
<gene>
    <name evidence="2" type="ORF">HJG60_008121</name>
</gene>
<comment type="caution">
    <text evidence="2">The sequence shown here is derived from an EMBL/GenBank/DDBJ whole genome shotgun (WGS) entry which is preliminary data.</text>
</comment>
<evidence type="ECO:0000256" key="1">
    <source>
        <dbReference type="SAM" id="MobiDB-lite"/>
    </source>
</evidence>
<reference evidence="2 3" key="1">
    <citation type="journal article" date="2020" name="Nature">
        <title>Six reference-quality genomes reveal evolution of bat adaptations.</title>
        <authorList>
            <person name="Jebb D."/>
            <person name="Huang Z."/>
            <person name="Pippel M."/>
            <person name="Hughes G.M."/>
            <person name="Lavrichenko K."/>
            <person name="Devanna P."/>
            <person name="Winkler S."/>
            <person name="Jermiin L.S."/>
            <person name="Skirmuntt E.C."/>
            <person name="Katzourakis A."/>
            <person name="Burkitt-Gray L."/>
            <person name="Ray D.A."/>
            <person name="Sullivan K.A.M."/>
            <person name="Roscito J.G."/>
            <person name="Kirilenko B.M."/>
            <person name="Davalos L.M."/>
            <person name="Corthals A.P."/>
            <person name="Power M.L."/>
            <person name="Jones G."/>
            <person name="Ransome R.D."/>
            <person name="Dechmann D.K.N."/>
            <person name="Locatelli A.G."/>
            <person name="Puechmaille S.J."/>
            <person name="Fedrigo O."/>
            <person name="Jarvis E.D."/>
            <person name="Hiller M."/>
            <person name="Vernes S.C."/>
            <person name="Myers E.W."/>
            <person name="Teeling E.C."/>
        </authorList>
    </citation>
    <scope>NUCLEOTIDE SEQUENCE [LARGE SCALE GENOMIC DNA]</scope>
    <source>
        <strain evidence="2">Bat1K_MPI-CBG_1</strain>
    </source>
</reference>
<accession>A0A833ZAT5</accession>
<evidence type="ECO:0000313" key="3">
    <source>
        <dbReference type="Proteomes" id="UP000664940"/>
    </source>
</evidence>
<sequence length="150" mass="15424">MGSVPPQPPPPRRRPGTPLGGVCKRRARAVETLGASLNGAVTMSPRWDLHPAACGQNGGLPSFREQDPRASLGAGRVAEVCEAPACLLSDPGGFLSPLRSPPVAAAKKHAAARGCASGTFCRHSRNSFTASVGLLLAVQCVIVTQPTVPL</sequence>